<comment type="caution">
    <text evidence="2">The sequence shown here is derived from an EMBL/GenBank/DDBJ whole genome shotgun (WGS) entry which is preliminary data.</text>
</comment>
<keyword evidence="3" id="KW-1185">Reference proteome</keyword>
<reference evidence="2 3" key="1">
    <citation type="submission" date="2021-01" db="EMBL/GenBank/DDBJ databases">
        <title>Whole genome shotgun sequence of Verrucosispora andamanensis NBRC 109075.</title>
        <authorList>
            <person name="Komaki H."/>
            <person name="Tamura T."/>
        </authorList>
    </citation>
    <scope>NUCLEOTIDE SEQUENCE [LARGE SCALE GENOMIC DNA]</scope>
    <source>
        <strain evidence="2 3">NBRC 109075</strain>
    </source>
</reference>
<dbReference type="InterPro" id="IPR020311">
    <property type="entry name" value="Uncharacterised_Rv0898c"/>
</dbReference>
<accession>A0ABQ4I1L6</accession>
<evidence type="ECO:0000313" key="3">
    <source>
        <dbReference type="Proteomes" id="UP000647017"/>
    </source>
</evidence>
<feature type="region of interest" description="Disordered" evidence="1">
    <location>
        <begin position="119"/>
        <end position="149"/>
    </location>
</feature>
<gene>
    <name evidence="2" type="ORF">Van01_49810</name>
</gene>
<organism evidence="2 3">
    <name type="scientific">Micromonospora andamanensis</name>
    <dbReference type="NCBI Taxonomy" id="1287068"/>
    <lineage>
        <taxon>Bacteria</taxon>
        <taxon>Bacillati</taxon>
        <taxon>Actinomycetota</taxon>
        <taxon>Actinomycetes</taxon>
        <taxon>Micromonosporales</taxon>
        <taxon>Micromonosporaceae</taxon>
        <taxon>Micromonospora</taxon>
    </lineage>
</organism>
<evidence type="ECO:0000256" key="1">
    <source>
        <dbReference type="SAM" id="MobiDB-lite"/>
    </source>
</evidence>
<protein>
    <recommendedName>
        <fullName evidence="4">DUF2630 family protein</fullName>
    </recommendedName>
</protein>
<dbReference type="Proteomes" id="UP000647017">
    <property type="component" value="Unassembled WGS sequence"/>
</dbReference>
<dbReference type="EMBL" id="BOOZ01000038">
    <property type="protein sequence ID" value="GIJ11767.1"/>
    <property type="molecule type" value="Genomic_DNA"/>
</dbReference>
<evidence type="ECO:0000313" key="2">
    <source>
        <dbReference type="EMBL" id="GIJ11767.1"/>
    </source>
</evidence>
<evidence type="ECO:0008006" key="4">
    <source>
        <dbReference type="Google" id="ProtNLM"/>
    </source>
</evidence>
<feature type="region of interest" description="Disordered" evidence="1">
    <location>
        <begin position="212"/>
        <end position="236"/>
    </location>
</feature>
<sequence length="236" mass="26447">MRGVTLRIAVVAMSMTSHRRFSLVAWREIFAVDIPTVHYRPERSSVPAPAAFGALGRVAALPYERLRATICLPSAHGVATSDRWGSPGGIDLRPHRDPGRTDEVIYVMPTGCVRRLSMAAADGRPDRPGPQRRSVGFAEGNEGRGRPRCARLRDMDDKTILNRISDLVDEEHRLRAQAQAHESGTDDEARTRLRELEESLDQCWDLLRRRRAARQAHGDPEAQGARPVSEVERYLQ</sequence>
<dbReference type="Pfam" id="PF10944">
    <property type="entry name" value="DUF2630"/>
    <property type="match status" value="1"/>
</dbReference>
<proteinExistence type="predicted"/>
<name>A0ABQ4I1L6_9ACTN</name>